<keyword evidence="1" id="KW-0812">Transmembrane</keyword>
<feature type="transmembrane region" description="Helical" evidence="1">
    <location>
        <begin position="59"/>
        <end position="80"/>
    </location>
</feature>
<dbReference type="STRING" id="1178515.SY83_04035"/>
<reference evidence="2 3" key="1">
    <citation type="submission" date="2015-01" db="EMBL/GenBank/DDBJ databases">
        <title>Paenibacillus swuensis/DY6/whole genome sequencing.</title>
        <authorList>
            <person name="Kim M.K."/>
            <person name="Srinivasan S."/>
            <person name="Lee J.-J."/>
        </authorList>
    </citation>
    <scope>NUCLEOTIDE SEQUENCE [LARGE SCALE GENOMIC DNA]</scope>
    <source>
        <strain evidence="2 3">DY6</strain>
    </source>
</reference>
<proteinExistence type="predicted"/>
<evidence type="ECO:0000313" key="2">
    <source>
        <dbReference type="EMBL" id="ANE45606.1"/>
    </source>
</evidence>
<dbReference type="Proteomes" id="UP000076927">
    <property type="component" value="Chromosome"/>
</dbReference>
<dbReference type="KEGG" id="pswu:SY83_04035"/>
<dbReference type="Pfam" id="PF04341">
    <property type="entry name" value="DUF485"/>
    <property type="match status" value="1"/>
</dbReference>
<keyword evidence="3" id="KW-1185">Reference proteome</keyword>
<sequence length="103" mass="12420">MESKPNYAQIYKSKSFRHLMHKKKRFLLPLTLFFLVFYFMLPVLTSYTDVLNKPALGPISWAWVFAFGQFVMTWTLCVMYSRKSRDWDRDIKRIREQAGREEA</sequence>
<name>A0A172TF93_9BACL</name>
<gene>
    <name evidence="2" type="ORF">SY83_04035</name>
</gene>
<accession>A0A172TF93</accession>
<dbReference type="OrthoDB" id="2886991at2"/>
<dbReference type="EMBL" id="CP011388">
    <property type="protein sequence ID" value="ANE45606.1"/>
    <property type="molecule type" value="Genomic_DNA"/>
</dbReference>
<organism evidence="2 3">
    <name type="scientific">Paenibacillus swuensis</name>
    <dbReference type="NCBI Taxonomy" id="1178515"/>
    <lineage>
        <taxon>Bacteria</taxon>
        <taxon>Bacillati</taxon>
        <taxon>Bacillota</taxon>
        <taxon>Bacilli</taxon>
        <taxon>Bacillales</taxon>
        <taxon>Paenibacillaceae</taxon>
        <taxon>Paenibacillus</taxon>
    </lineage>
</organism>
<dbReference type="AlphaFoldDB" id="A0A172TF93"/>
<dbReference type="InterPro" id="IPR007436">
    <property type="entry name" value="DUF485"/>
</dbReference>
<dbReference type="RefSeq" id="WP_068604479.1">
    <property type="nucleotide sequence ID" value="NZ_CP011388.1"/>
</dbReference>
<evidence type="ECO:0000313" key="3">
    <source>
        <dbReference type="Proteomes" id="UP000076927"/>
    </source>
</evidence>
<protein>
    <submittedName>
        <fullName evidence="2">Membrane protein</fullName>
    </submittedName>
</protein>
<evidence type="ECO:0000256" key="1">
    <source>
        <dbReference type="SAM" id="Phobius"/>
    </source>
</evidence>
<keyword evidence="1" id="KW-0472">Membrane</keyword>
<dbReference type="PANTHER" id="PTHR38441">
    <property type="entry name" value="INTEGRAL MEMBRANE PROTEIN-RELATED"/>
    <property type="match status" value="1"/>
</dbReference>
<dbReference type="PATRIC" id="fig|1178515.4.peg.803"/>
<dbReference type="PANTHER" id="PTHR38441:SF1">
    <property type="entry name" value="MEMBRANE PROTEIN"/>
    <property type="match status" value="1"/>
</dbReference>
<feature type="transmembrane region" description="Helical" evidence="1">
    <location>
        <begin position="26"/>
        <end position="47"/>
    </location>
</feature>
<keyword evidence="1" id="KW-1133">Transmembrane helix</keyword>